<gene>
    <name evidence="2" type="ORF">TWF788_001160</name>
</gene>
<dbReference type="EMBL" id="JAABOE010000113">
    <property type="protein sequence ID" value="KAF3164560.1"/>
    <property type="molecule type" value="Genomic_DNA"/>
</dbReference>
<feature type="compositionally biased region" description="Low complexity" evidence="1">
    <location>
        <begin position="363"/>
        <end position="396"/>
    </location>
</feature>
<feature type="compositionally biased region" description="Acidic residues" evidence="1">
    <location>
        <begin position="656"/>
        <end position="674"/>
    </location>
</feature>
<feature type="compositionally biased region" description="Acidic residues" evidence="1">
    <location>
        <begin position="448"/>
        <end position="458"/>
    </location>
</feature>
<proteinExistence type="predicted"/>
<feature type="compositionally biased region" description="Low complexity" evidence="1">
    <location>
        <begin position="462"/>
        <end position="472"/>
    </location>
</feature>
<sequence length="680" mass="74506">MDKPNAIELQIAHGTTPIPFMVPMKKAIVRQALEEVIRSRANCGSAPVITMYTRTMVIIHWEDWEELVEPGKRYLADLDGSWILHSRARGHGTSIESINMFLGAIERGKSPASLPMPLSQIKAADAKPTIPASTPQKAVTATEKEASVAPARPSEQQRAIPRPANPRPSNFRLGYQVYIPRQPSNLNPNSSNFPAPIGPAGMGHGFVNPAVEREVLEELQQQIGTLAVEKPATARQSTAVQPTKDEDKLSIVSESDDSEDEPSGGVRLNALFAPPSAEKGAQDVQELSDVSPETAKTGLSDASKSHSVSPVEEVKKTHTAQTETKKAAGKVTSPQALSTVSSAASHTTHAPKKPVSKEPTPIKASATGTAATSKTFTKAAPFQSAAAKSAKSVDSAPTKRVRYQNLKSDNDEEYSHLEDSAPDSGVGSPPEIVQKVSPRYGNAIGSSGDDEDEDEAYETIEVPGPSSPVSSSIGAIKPARLNQQQPNQQKSNQQKSNQQMSNQQKPNQPKSNQQKSNQQKQQNQHVQRDDKRQKLLKDENRVTFYLIKPQNKDNPIVQDGKGRIFISTSKECCALRLIQLLRKNTSYTRLLILTPAPDMSRYITTDVINPGSRFAQTPFSVVGFEDDVTMTWEHIENAFEDEIINKECPWDQPDVVNDEELETYDYEDDEEEDVDNAKKR</sequence>
<dbReference type="Proteomes" id="UP000479691">
    <property type="component" value="Unassembled WGS sequence"/>
</dbReference>
<accession>A0A7C8PEJ6</accession>
<organism evidence="2 3">
    <name type="scientific">Orbilia oligospora</name>
    <name type="common">Nematode-trapping fungus</name>
    <name type="synonym">Arthrobotrys oligospora</name>
    <dbReference type="NCBI Taxonomy" id="2813651"/>
    <lineage>
        <taxon>Eukaryota</taxon>
        <taxon>Fungi</taxon>
        <taxon>Dikarya</taxon>
        <taxon>Ascomycota</taxon>
        <taxon>Pezizomycotina</taxon>
        <taxon>Orbiliomycetes</taxon>
        <taxon>Orbiliales</taxon>
        <taxon>Orbiliaceae</taxon>
        <taxon>Orbilia</taxon>
    </lineage>
</organism>
<feature type="region of interest" description="Disordered" evidence="1">
    <location>
        <begin position="230"/>
        <end position="535"/>
    </location>
</feature>
<feature type="compositionally biased region" description="Low complexity" evidence="1">
    <location>
        <begin position="336"/>
        <end position="348"/>
    </location>
</feature>
<evidence type="ECO:0000256" key="1">
    <source>
        <dbReference type="SAM" id="MobiDB-lite"/>
    </source>
</evidence>
<comment type="caution">
    <text evidence="2">The sequence shown here is derived from an EMBL/GenBank/DDBJ whole genome shotgun (WGS) entry which is preliminary data.</text>
</comment>
<feature type="compositionally biased region" description="Low complexity" evidence="1">
    <location>
        <begin position="482"/>
        <end position="524"/>
    </location>
</feature>
<protein>
    <submittedName>
        <fullName evidence="2">Uncharacterized protein</fullName>
    </submittedName>
</protein>
<feature type="region of interest" description="Disordered" evidence="1">
    <location>
        <begin position="125"/>
        <end position="171"/>
    </location>
</feature>
<evidence type="ECO:0000313" key="3">
    <source>
        <dbReference type="Proteomes" id="UP000479691"/>
    </source>
</evidence>
<name>A0A7C8PEJ6_ORBOL</name>
<feature type="compositionally biased region" description="Basic and acidic residues" evidence="1">
    <location>
        <begin position="526"/>
        <end position="535"/>
    </location>
</feature>
<reference evidence="2 3" key="1">
    <citation type="submission" date="2019-06" db="EMBL/GenBank/DDBJ databases">
        <authorList>
            <person name="Palmer J.M."/>
        </authorList>
    </citation>
    <scope>NUCLEOTIDE SEQUENCE [LARGE SCALE GENOMIC DNA]</scope>
    <source>
        <strain evidence="2 3">TWF788</strain>
    </source>
</reference>
<feature type="region of interest" description="Disordered" evidence="1">
    <location>
        <begin position="650"/>
        <end position="680"/>
    </location>
</feature>
<dbReference type="AlphaFoldDB" id="A0A7C8PEJ6"/>
<evidence type="ECO:0000313" key="2">
    <source>
        <dbReference type="EMBL" id="KAF3164560.1"/>
    </source>
</evidence>